<gene>
    <name evidence="1" type="ORF">METZ01_LOCUS321009</name>
</gene>
<proteinExistence type="predicted"/>
<protein>
    <submittedName>
        <fullName evidence="1">Uncharacterized protein</fullName>
    </submittedName>
</protein>
<evidence type="ECO:0000313" key="1">
    <source>
        <dbReference type="EMBL" id="SVC68155.1"/>
    </source>
</evidence>
<dbReference type="EMBL" id="UINC01104753">
    <property type="protein sequence ID" value="SVC68155.1"/>
    <property type="molecule type" value="Genomic_DNA"/>
</dbReference>
<accession>A0A382P6C0</accession>
<sequence>MILRLRPDMMVIFPQVSLERGSSLHVAAGRKWSLWARFGSGFTSILHQDESRTLHGRTIT</sequence>
<organism evidence="1">
    <name type="scientific">marine metagenome</name>
    <dbReference type="NCBI Taxonomy" id="408172"/>
    <lineage>
        <taxon>unclassified sequences</taxon>
        <taxon>metagenomes</taxon>
        <taxon>ecological metagenomes</taxon>
    </lineage>
</organism>
<name>A0A382P6C0_9ZZZZ</name>
<reference evidence="1" key="1">
    <citation type="submission" date="2018-05" db="EMBL/GenBank/DDBJ databases">
        <authorList>
            <person name="Lanie J.A."/>
            <person name="Ng W.-L."/>
            <person name="Kazmierczak K.M."/>
            <person name="Andrzejewski T.M."/>
            <person name="Davidsen T.M."/>
            <person name="Wayne K.J."/>
            <person name="Tettelin H."/>
            <person name="Glass J.I."/>
            <person name="Rusch D."/>
            <person name="Podicherti R."/>
            <person name="Tsui H.-C.T."/>
            <person name="Winkler M.E."/>
        </authorList>
    </citation>
    <scope>NUCLEOTIDE SEQUENCE</scope>
</reference>
<dbReference type="AlphaFoldDB" id="A0A382P6C0"/>